<dbReference type="SUPFAM" id="SSF69922">
    <property type="entry name" value="Head and neck region of the ectodomain of NDV fusion glycoprotein"/>
    <property type="match status" value="1"/>
</dbReference>
<evidence type="ECO:0000313" key="19">
    <source>
        <dbReference type="EMBL" id="BAA03097.1"/>
    </source>
</evidence>
<dbReference type="Gene3D" id="2.60.40.1690">
    <property type="entry name" value="Head and neck region of the ectodomain of NDV fusion glycoprotein"/>
    <property type="match status" value="1"/>
</dbReference>
<feature type="transmembrane region" description="Helical" evidence="18">
    <location>
        <begin position="481"/>
        <end position="506"/>
    </location>
</feature>
<keyword evidence="15" id="KW-1015">Disulfide bond</keyword>
<keyword evidence="4" id="KW-1032">Host cell membrane</keyword>
<evidence type="ECO:0000256" key="15">
    <source>
        <dbReference type="ARBA" id="ARBA00023157"/>
    </source>
</evidence>
<evidence type="ECO:0000256" key="4">
    <source>
        <dbReference type="ARBA" id="ARBA00022511"/>
    </source>
</evidence>
<comment type="subcellular location">
    <subcellularLocation>
        <location evidence="18">Virion membrane</location>
        <topology evidence="18">Single-pass type I membrane protein</topology>
    </subcellularLocation>
    <subcellularLocation>
        <location evidence="18">Host cell membrane</location>
        <topology evidence="18">Single-pass membrane protein</topology>
    </subcellularLocation>
</comment>
<keyword evidence="12 18" id="KW-1133">Transmembrane helix</keyword>
<proteinExistence type="inferred from homology"/>
<organism evidence="19">
    <name type="scientific">Murayama virus</name>
    <dbReference type="NCBI Taxonomy" id="32611"/>
    <lineage>
        <taxon>Viruses</taxon>
        <taxon>Riboviria</taxon>
        <taxon>Orthornavirae</taxon>
        <taxon>Negarnaviricota</taxon>
        <taxon>Haploviricotina</taxon>
        <taxon>Monjiviricetes</taxon>
        <taxon>Mononegavirales</taxon>
        <taxon>Paramyxoviridae</taxon>
    </lineage>
</organism>
<dbReference type="PIR" id="A37483">
    <property type="entry name" value="A37483"/>
</dbReference>
<dbReference type="Gene3D" id="2.40.490.10">
    <property type="entry name" value="Newcastle disease virus like domain"/>
    <property type="match status" value="1"/>
</dbReference>
<evidence type="ECO:0000256" key="13">
    <source>
        <dbReference type="ARBA" id="ARBA00023054"/>
    </source>
</evidence>
<keyword evidence="16" id="KW-0325">Glycoprotein</keyword>
<evidence type="ECO:0000256" key="12">
    <source>
        <dbReference type="ARBA" id="ARBA00022989"/>
    </source>
</evidence>
<evidence type="ECO:0000256" key="1">
    <source>
        <dbReference type="ARBA" id="ARBA00008211"/>
    </source>
</evidence>
<evidence type="ECO:0000256" key="5">
    <source>
        <dbReference type="ARBA" id="ARBA00022521"/>
    </source>
</evidence>
<dbReference type="GO" id="GO:0019031">
    <property type="term" value="C:viral envelope"/>
    <property type="evidence" value="ECO:0007669"/>
    <property type="project" value="UniProtKB-KW"/>
</dbReference>
<comment type="subunit">
    <text evidence="18">Homotrimer of disulfide-linked F1-F2.</text>
</comment>
<dbReference type="Pfam" id="PF00523">
    <property type="entry name" value="Fusion_gly"/>
    <property type="match status" value="1"/>
</dbReference>
<dbReference type="EMBL" id="D13990">
    <property type="protein sequence ID" value="BAA03097.1"/>
    <property type="molecule type" value="Genomic_RNA"/>
</dbReference>
<sequence length="534" mass="56989">MIPVLIASLLTFCGALDNSVLAPVGIASAQEWQLAAYTNTLSGTIAVRFIPVLPGNLSTCAQATLTEYNRTVTNILGPLKENLDTLLSESTKPTARFVGAIIGTVALGVATSAQITAAVALNQAQENARNIWRLKESIKKTNEADLELKEGLTSTAIALDKVQKFINEDIIPQIKELDCQVVANKLGVYLSLYLTELTTIFGAQITNPALTPLSFQALSNLCGGNMGKLTELIGVKAKDVNSLYEANLITGQVIGYDSESQIILIQVSYPSVSEVTGVRATELVTVSVTTPKGEGRAITPKYVAQSRVITEDVDTSTCRFSKTTLYCRSIITRPLPPLIANCLNGVYQDCQYTTEIGALSSRFVTVNGGVIANCRATVCKCTNPPKIIAQNDASSLTVIDSAVCKEVVLDNVQLRLEGKLSSQYFTNVTINLSQITTSGSLDISSEIGNINNTVNKVESLIAESNAWLSAVNPHLVNNTSIIVLCVLAAIFVIWLVALTGCLIYALRKSSTARLAGMGLPNTGNPYIAQSATKM</sequence>
<keyword evidence="7 18" id="KW-0812">Transmembrane</keyword>
<evidence type="ECO:0000256" key="2">
    <source>
        <dbReference type="ARBA" id="ARBA00016586"/>
    </source>
</evidence>
<dbReference type="Gene3D" id="6.10.10.110">
    <property type="match status" value="1"/>
</dbReference>
<keyword evidence="8" id="KW-0732">Signal</keyword>
<keyword evidence="5" id="KW-1169">Fusion of virus membrane with host cell membrane</keyword>
<keyword evidence="6" id="KW-1162">Viral penetration into host cytoplasm</keyword>
<keyword evidence="9" id="KW-0946">Virion</keyword>
<keyword evidence="3" id="KW-1168">Fusion of virus membrane with host membrane</keyword>
<keyword evidence="13" id="KW-0175">Coiled coil</keyword>
<dbReference type="GO" id="GO:0020002">
    <property type="term" value="C:host cell plasma membrane"/>
    <property type="evidence" value="ECO:0007669"/>
    <property type="project" value="UniProtKB-SubCell"/>
</dbReference>
<dbReference type="SUPFAM" id="SSF58069">
    <property type="entry name" value="Virus ectodomain"/>
    <property type="match status" value="1"/>
</dbReference>
<dbReference type="GO" id="GO:0046718">
    <property type="term" value="P:symbiont entry into host cell"/>
    <property type="evidence" value="ECO:0007669"/>
    <property type="project" value="UniProtKB-KW"/>
</dbReference>
<evidence type="ECO:0000256" key="14">
    <source>
        <dbReference type="ARBA" id="ARBA00023136"/>
    </source>
</evidence>
<keyword evidence="17" id="KW-1160">Virus entry into host cell</keyword>
<dbReference type="Gene3D" id="1.10.287.2480">
    <property type="match status" value="1"/>
</dbReference>
<keyword evidence="14 18" id="KW-0472">Membrane</keyword>
<keyword evidence="10" id="KW-1043">Host membrane</keyword>
<evidence type="ECO:0000256" key="8">
    <source>
        <dbReference type="ARBA" id="ARBA00022729"/>
    </source>
</evidence>
<keyword evidence="11 18" id="KW-0261">Viral envelope protein</keyword>
<evidence type="ECO:0000256" key="7">
    <source>
        <dbReference type="ARBA" id="ARBA00022692"/>
    </source>
</evidence>
<evidence type="ECO:0000256" key="9">
    <source>
        <dbReference type="ARBA" id="ARBA00022844"/>
    </source>
</evidence>
<evidence type="ECO:0000256" key="16">
    <source>
        <dbReference type="ARBA" id="ARBA00023180"/>
    </source>
</evidence>
<name>Q83516_9MONO</name>
<accession>Q83516</accession>
<dbReference type="GO" id="GO:0019064">
    <property type="term" value="P:fusion of virus membrane with host plasma membrane"/>
    <property type="evidence" value="ECO:0007669"/>
    <property type="project" value="UniProtKB-KW"/>
</dbReference>
<dbReference type="InterPro" id="IPR000776">
    <property type="entry name" value="Fusion_F0_Paramyxovir"/>
</dbReference>
<reference evidence="19" key="1">
    <citation type="journal article" date="1993" name="Virology">
        <title>Antigenic and molecular properties of Murayama virus isolated from cynomolgus monkeys: the virus is closely related to avian paramyxovirus type 2.</title>
        <authorList>
            <person name="Kusagawa S."/>
            <person name="Komada H."/>
            <person name="Mao X."/>
            <person name="Kawano M."/>
            <person name="Nishikawa F."/>
            <person name="Tsurudome M."/>
            <person name="Matsumura H."/>
            <person name="Ohta H."/>
            <person name="Yuasa T."/>
            <person name="Nishio M."/>
        </authorList>
    </citation>
    <scope>NUCLEOTIDE SEQUENCE</scope>
    <source>
        <strain evidence="19">12344NT</strain>
    </source>
</reference>
<evidence type="ECO:0000256" key="17">
    <source>
        <dbReference type="ARBA" id="ARBA00023296"/>
    </source>
</evidence>
<evidence type="ECO:0000256" key="10">
    <source>
        <dbReference type="ARBA" id="ARBA00022870"/>
    </source>
</evidence>
<evidence type="ECO:0000256" key="3">
    <source>
        <dbReference type="ARBA" id="ARBA00022506"/>
    </source>
</evidence>
<evidence type="ECO:0000256" key="6">
    <source>
        <dbReference type="ARBA" id="ARBA00022595"/>
    </source>
</evidence>
<comment type="similarity">
    <text evidence="1 18">Belongs to the paramyxoviruses fusion glycoprotein family.</text>
</comment>
<evidence type="ECO:0000256" key="18">
    <source>
        <dbReference type="RuleBase" id="RU003705"/>
    </source>
</evidence>
<dbReference type="GO" id="GO:0055036">
    <property type="term" value="C:virion membrane"/>
    <property type="evidence" value="ECO:0007669"/>
    <property type="project" value="UniProtKB-SubCell"/>
</dbReference>
<protein>
    <recommendedName>
        <fullName evidence="2 18">Fusion glycoprotein F0</fullName>
    </recommendedName>
</protein>
<evidence type="ECO:0000256" key="11">
    <source>
        <dbReference type="ARBA" id="ARBA00022879"/>
    </source>
</evidence>